<proteinExistence type="predicted"/>
<name>A0A4C1ZD07_EUMVA</name>
<evidence type="ECO:0000313" key="1">
    <source>
        <dbReference type="EMBL" id="GBP86456.1"/>
    </source>
</evidence>
<comment type="caution">
    <text evidence="1">The sequence shown here is derived from an EMBL/GenBank/DDBJ whole genome shotgun (WGS) entry which is preliminary data.</text>
</comment>
<protein>
    <submittedName>
        <fullName evidence="1">RNA-directed DNA polymerase from mobile element jockey</fullName>
    </submittedName>
</protein>
<dbReference type="Proteomes" id="UP000299102">
    <property type="component" value="Unassembled WGS sequence"/>
</dbReference>
<evidence type="ECO:0000313" key="2">
    <source>
        <dbReference type="Proteomes" id="UP000299102"/>
    </source>
</evidence>
<sequence>MRASERHASLPLGHVTDDARAPILLIPPPRHLRSVCKYASSESRRVRSSARDQRLDAFLAMANKYLELVYFPRAWKVAVIKVIPKPGRDDYTRPKSYRPIGLLPVLGKIVERMLVGRLA</sequence>
<dbReference type="OrthoDB" id="6773841at2759"/>
<dbReference type="AlphaFoldDB" id="A0A4C1ZD07"/>
<organism evidence="1 2">
    <name type="scientific">Eumeta variegata</name>
    <name type="common">Bagworm moth</name>
    <name type="synonym">Eumeta japonica</name>
    <dbReference type="NCBI Taxonomy" id="151549"/>
    <lineage>
        <taxon>Eukaryota</taxon>
        <taxon>Metazoa</taxon>
        <taxon>Ecdysozoa</taxon>
        <taxon>Arthropoda</taxon>
        <taxon>Hexapoda</taxon>
        <taxon>Insecta</taxon>
        <taxon>Pterygota</taxon>
        <taxon>Neoptera</taxon>
        <taxon>Endopterygota</taxon>
        <taxon>Lepidoptera</taxon>
        <taxon>Glossata</taxon>
        <taxon>Ditrysia</taxon>
        <taxon>Tineoidea</taxon>
        <taxon>Psychidae</taxon>
        <taxon>Oiketicinae</taxon>
        <taxon>Eumeta</taxon>
    </lineage>
</organism>
<keyword evidence="2" id="KW-1185">Reference proteome</keyword>
<dbReference type="STRING" id="151549.A0A4C1ZD07"/>
<keyword evidence="1" id="KW-0695">RNA-directed DNA polymerase</keyword>
<dbReference type="PANTHER" id="PTHR33481">
    <property type="entry name" value="REVERSE TRANSCRIPTASE"/>
    <property type="match status" value="1"/>
</dbReference>
<gene>
    <name evidence="1" type="primary">pol</name>
    <name evidence="1" type="ORF">EVAR_67496_1</name>
</gene>
<accession>A0A4C1ZD07</accession>
<dbReference type="EMBL" id="BGZK01001796">
    <property type="protein sequence ID" value="GBP86456.1"/>
    <property type="molecule type" value="Genomic_DNA"/>
</dbReference>
<reference evidence="1 2" key="1">
    <citation type="journal article" date="2019" name="Commun. Biol.">
        <title>The bagworm genome reveals a unique fibroin gene that provides high tensile strength.</title>
        <authorList>
            <person name="Kono N."/>
            <person name="Nakamura H."/>
            <person name="Ohtoshi R."/>
            <person name="Tomita M."/>
            <person name="Numata K."/>
            <person name="Arakawa K."/>
        </authorList>
    </citation>
    <scope>NUCLEOTIDE SEQUENCE [LARGE SCALE GENOMIC DNA]</scope>
</reference>
<keyword evidence="1" id="KW-0808">Transferase</keyword>
<dbReference type="GO" id="GO:0003964">
    <property type="term" value="F:RNA-directed DNA polymerase activity"/>
    <property type="evidence" value="ECO:0007669"/>
    <property type="project" value="UniProtKB-KW"/>
</dbReference>
<keyword evidence="1" id="KW-0548">Nucleotidyltransferase</keyword>
<dbReference type="PANTHER" id="PTHR33481:SF1">
    <property type="entry name" value="ENDONUCLEASE_EXONUCLEASE_PHOSPHATASE DOMAIN-CONTAINING PROTEIN-RELATED"/>
    <property type="match status" value="1"/>
</dbReference>